<sequence length="28" mass="3427">MKGLYFQQSSTNEEVTFVFQEKRKLEMQ</sequence>
<dbReference type="MGI" id="MGI:1913859">
    <property type="gene designation" value="Cryzl1"/>
</dbReference>
<dbReference type="VEuPathDB" id="HostDB:ENSMUSG00000058240"/>
<evidence type="ECO:0000313" key="1">
    <source>
        <dbReference type="Ensembl" id="ENSMUSP00000156339.2"/>
    </source>
</evidence>
<dbReference type="AGR" id="MGI:1913859"/>
<reference evidence="1" key="3">
    <citation type="submission" date="2025-08" db="UniProtKB">
        <authorList>
            <consortium name="Ensembl"/>
        </authorList>
    </citation>
    <scope>IDENTIFICATION</scope>
    <source>
        <strain evidence="1">C57BL/6J</strain>
    </source>
</reference>
<dbReference type="GeneTree" id="ENSGT00390000013113"/>
<organism evidence="1 3">
    <name type="scientific">Mus musculus</name>
    <name type="common">Mouse</name>
    <dbReference type="NCBI Taxonomy" id="10090"/>
    <lineage>
        <taxon>Eukaryota</taxon>
        <taxon>Metazoa</taxon>
        <taxon>Chordata</taxon>
        <taxon>Craniata</taxon>
        <taxon>Vertebrata</taxon>
        <taxon>Euteleostomi</taxon>
        <taxon>Mammalia</taxon>
        <taxon>Eutheria</taxon>
        <taxon>Euarchontoglires</taxon>
        <taxon>Glires</taxon>
        <taxon>Rodentia</taxon>
        <taxon>Myomorpha</taxon>
        <taxon>Muroidea</taxon>
        <taxon>Muridae</taxon>
        <taxon>Murinae</taxon>
        <taxon>Mus</taxon>
        <taxon>Mus</taxon>
    </lineage>
</organism>
<gene>
    <name evidence="1 2" type="primary">Cryzl1</name>
</gene>
<protein>
    <submittedName>
        <fullName evidence="1">Crystallin zeta like 1</fullName>
    </submittedName>
</protein>
<dbReference type="AlphaFoldDB" id="A0A338P7K1"/>
<keyword evidence="3" id="KW-1185">Reference proteome</keyword>
<name>A0A338P7K1_MOUSE</name>
<reference evidence="1 3" key="1">
    <citation type="journal article" date="2009" name="PLoS Biol.">
        <title>Lineage-specific biology revealed by a finished genome assembly of the mouse.</title>
        <authorList>
            <consortium name="Mouse Genome Sequencing Consortium"/>
            <person name="Church D.M."/>
            <person name="Goodstadt L."/>
            <person name="Hillier L.W."/>
            <person name="Zody M.C."/>
            <person name="Goldstein S."/>
            <person name="She X."/>
            <person name="Bult C.J."/>
            <person name="Agarwala R."/>
            <person name="Cherry J.L."/>
            <person name="DiCuccio M."/>
            <person name="Hlavina W."/>
            <person name="Kapustin Y."/>
            <person name="Meric P."/>
            <person name="Maglott D."/>
            <person name="Birtle Z."/>
            <person name="Marques A.C."/>
            <person name="Graves T."/>
            <person name="Zhou S."/>
            <person name="Teague B."/>
            <person name="Potamousis K."/>
            <person name="Churas C."/>
            <person name="Place M."/>
            <person name="Herschleb J."/>
            <person name="Runnheim R."/>
            <person name="Forrest D."/>
            <person name="Amos-Landgraf J."/>
            <person name="Schwartz D.C."/>
            <person name="Cheng Z."/>
            <person name="Lindblad-Toh K."/>
            <person name="Eichler E.E."/>
            <person name="Ponting C.P."/>
        </authorList>
    </citation>
    <scope>NUCLEOTIDE SEQUENCE [LARGE SCALE GENOMIC DNA]</scope>
    <source>
        <strain evidence="1 3">C57BL/6J</strain>
    </source>
</reference>
<dbReference type="Proteomes" id="UP000000589">
    <property type="component" value="Chromosome 16"/>
</dbReference>
<proteinExistence type="predicted"/>
<evidence type="ECO:0000313" key="2">
    <source>
        <dbReference type="MGI" id="MGI:1913859"/>
    </source>
</evidence>
<reference evidence="1 3" key="2">
    <citation type="journal article" date="2011" name="PLoS Biol.">
        <title>Modernizing reference genome assemblies.</title>
        <authorList>
            <person name="Church D.M."/>
            <person name="Schneider V.A."/>
            <person name="Graves T."/>
            <person name="Auger K."/>
            <person name="Cunningham F."/>
            <person name="Bouk N."/>
            <person name="Chen H.C."/>
            <person name="Agarwala R."/>
            <person name="McLaren W.M."/>
            <person name="Ritchie G.R."/>
            <person name="Albracht D."/>
            <person name="Kremitzki M."/>
            <person name="Rock S."/>
            <person name="Kotkiewicz H."/>
            <person name="Kremitzki C."/>
            <person name="Wollam A."/>
            <person name="Trani L."/>
            <person name="Fulton L."/>
            <person name="Fulton R."/>
            <person name="Matthews L."/>
            <person name="Whitehead S."/>
            <person name="Chow W."/>
            <person name="Torrance J."/>
            <person name="Dunn M."/>
            <person name="Harden G."/>
            <person name="Threadgold G."/>
            <person name="Wood J."/>
            <person name="Collins J."/>
            <person name="Heath P."/>
            <person name="Griffiths G."/>
            <person name="Pelan S."/>
            <person name="Grafham D."/>
            <person name="Eichler E.E."/>
            <person name="Weinstock G."/>
            <person name="Mardis E.R."/>
            <person name="Wilson R.K."/>
            <person name="Howe K."/>
            <person name="Flicek P."/>
            <person name="Hubbard T."/>
        </authorList>
    </citation>
    <scope>NUCLEOTIDE SEQUENCE [LARGE SCALE GENOMIC DNA]</scope>
    <source>
        <strain evidence="1 3">C57BL/6J</strain>
    </source>
</reference>
<evidence type="ECO:0000313" key="3">
    <source>
        <dbReference type="Proteomes" id="UP000000589"/>
    </source>
</evidence>
<dbReference type="Bgee" id="ENSMUSG00000058240">
    <property type="expression patterns" value="Expressed in sciatic nerve and 269 other cell types or tissues"/>
</dbReference>
<dbReference type="Ensembl" id="ENSMUST00000123751.2">
    <property type="protein sequence ID" value="ENSMUSP00000156339.2"/>
    <property type="gene ID" value="ENSMUSG00000058240.15"/>
</dbReference>
<reference evidence="1" key="4">
    <citation type="submission" date="2025-09" db="UniProtKB">
        <authorList>
            <consortium name="Ensembl"/>
        </authorList>
    </citation>
    <scope>IDENTIFICATION</scope>
    <source>
        <strain evidence="1">C57BL/6J</strain>
    </source>
</reference>
<dbReference type="ExpressionAtlas" id="A0A338P7K1">
    <property type="expression patterns" value="baseline and differential"/>
</dbReference>
<dbReference type="Antibodypedia" id="7498">
    <property type="antibodies" value="282 antibodies from 23 providers"/>
</dbReference>
<accession>A0A338P7K1</accession>